<sequence length="143" mass="16454">MSKSVFESQNSQRKTDNRSDTQLFYENSITIIKKASKIASNNSNLQPDGVLLKQALYSQEPWRIPETHSNLPIFRKQHSTLLKSVIEKIYVLNNNSVIMLFFLPHFLGHTSQNLPKKTGIFDYLSFFKSPFPLGLEAFSIIIF</sequence>
<proteinExistence type="predicted"/>
<organism evidence="1 2">
    <name type="scientific">Persicobacter diffluens</name>
    <dbReference type="NCBI Taxonomy" id="981"/>
    <lineage>
        <taxon>Bacteria</taxon>
        <taxon>Pseudomonadati</taxon>
        <taxon>Bacteroidota</taxon>
        <taxon>Cytophagia</taxon>
        <taxon>Cytophagales</taxon>
        <taxon>Persicobacteraceae</taxon>
        <taxon>Persicobacter</taxon>
    </lineage>
</organism>
<gene>
    <name evidence="1" type="ORF">PEDI_35450</name>
</gene>
<accession>A0AAN4W077</accession>
<dbReference type="RefSeq" id="WP_338238212.1">
    <property type="nucleotide sequence ID" value="NZ_BQKE01000002.1"/>
</dbReference>
<comment type="caution">
    <text evidence="1">The sequence shown here is derived from an EMBL/GenBank/DDBJ whole genome shotgun (WGS) entry which is preliminary data.</text>
</comment>
<dbReference type="Proteomes" id="UP001310022">
    <property type="component" value="Unassembled WGS sequence"/>
</dbReference>
<evidence type="ECO:0000313" key="1">
    <source>
        <dbReference type="EMBL" id="GJM62993.1"/>
    </source>
</evidence>
<dbReference type="AlphaFoldDB" id="A0AAN4W077"/>
<evidence type="ECO:0000313" key="2">
    <source>
        <dbReference type="Proteomes" id="UP001310022"/>
    </source>
</evidence>
<dbReference type="EMBL" id="BQKE01000002">
    <property type="protein sequence ID" value="GJM62993.1"/>
    <property type="molecule type" value="Genomic_DNA"/>
</dbReference>
<keyword evidence="2" id="KW-1185">Reference proteome</keyword>
<protein>
    <submittedName>
        <fullName evidence="1">Uncharacterized protein</fullName>
    </submittedName>
</protein>
<name>A0AAN4W077_9BACT</name>
<reference evidence="1 2" key="1">
    <citation type="submission" date="2021-12" db="EMBL/GenBank/DDBJ databases">
        <title>Genome sequencing of bacteria with rrn-lacking chromosome and rrn-plasmid.</title>
        <authorList>
            <person name="Anda M."/>
            <person name="Iwasaki W."/>
        </authorList>
    </citation>
    <scope>NUCLEOTIDE SEQUENCE [LARGE SCALE GENOMIC DNA]</scope>
    <source>
        <strain evidence="1 2">NBRC 15940</strain>
    </source>
</reference>